<evidence type="ECO:0008006" key="3">
    <source>
        <dbReference type="Google" id="ProtNLM"/>
    </source>
</evidence>
<sequence>MLDGAELALALAAHDDLETALNAYETPMFPRAEEAAAHSADNLTGFFHPDGLRIACDTFTAVTSGGEAR</sequence>
<dbReference type="Gene3D" id="3.50.50.60">
    <property type="entry name" value="FAD/NAD(P)-binding domain"/>
    <property type="match status" value="1"/>
</dbReference>
<name>A0A4D4KE10_9ACTN</name>
<proteinExistence type="predicted"/>
<reference evidence="1 2" key="1">
    <citation type="journal article" date="2020" name="Int. J. Syst. Evol. Microbiol.">
        <title>Reclassification of Streptomyces castelarensis and Streptomyces sporoclivatus as later heterotypic synonyms of Streptomyces antimycoticus.</title>
        <authorList>
            <person name="Komaki H."/>
            <person name="Tamura T."/>
        </authorList>
    </citation>
    <scope>NUCLEOTIDE SEQUENCE [LARGE SCALE GENOMIC DNA]</scope>
    <source>
        <strain evidence="1 2">NBRC 12839</strain>
    </source>
</reference>
<evidence type="ECO:0000313" key="2">
    <source>
        <dbReference type="Proteomes" id="UP000299290"/>
    </source>
</evidence>
<comment type="caution">
    <text evidence="1">The sequence shown here is derived from an EMBL/GenBank/DDBJ whole genome shotgun (WGS) entry which is preliminary data.</text>
</comment>
<gene>
    <name evidence="1" type="ORF">SANT12839_072760</name>
</gene>
<protein>
    <recommendedName>
        <fullName evidence="3">FAD-binding domain-containing protein</fullName>
    </recommendedName>
</protein>
<dbReference type="InterPro" id="IPR036188">
    <property type="entry name" value="FAD/NAD-bd_sf"/>
</dbReference>
<dbReference type="AlphaFoldDB" id="A0A4D4KE10"/>
<evidence type="ECO:0000313" key="1">
    <source>
        <dbReference type="EMBL" id="GDY46394.1"/>
    </source>
</evidence>
<dbReference type="Proteomes" id="UP000299290">
    <property type="component" value="Unassembled WGS sequence"/>
</dbReference>
<dbReference type="EMBL" id="BJHV01000001">
    <property type="protein sequence ID" value="GDY46394.1"/>
    <property type="molecule type" value="Genomic_DNA"/>
</dbReference>
<keyword evidence="2" id="KW-1185">Reference proteome</keyword>
<accession>A0A4D4KE10</accession>
<dbReference type="RefSeq" id="WP_308696545.1">
    <property type="nucleotide sequence ID" value="NZ_BJHV01000001.1"/>
</dbReference>
<organism evidence="1 2">
    <name type="scientific">Streptomyces antimycoticus</name>
    <dbReference type="NCBI Taxonomy" id="68175"/>
    <lineage>
        <taxon>Bacteria</taxon>
        <taxon>Bacillati</taxon>
        <taxon>Actinomycetota</taxon>
        <taxon>Actinomycetes</taxon>
        <taxon>Kitasatosporales</taxon>
        <taxon>Streptomycetaceae</taxon>
        <taxon>Streptomyces</taxon>
        <taxon>Streptomyces violaceusniger group</taxon>
    </lineage>
</organism>